<dbReference type="AlphaFoldDB" id="A0A136X600"/>
<evidence type="ECO:0000259" key="1">
    <source>
        <dbReference type="PROSITE" id="PS50883"/>
    </source>
</evidence>
<sequence length="226" mass="26044">MEVIYIAEPIISTNINKLIAVEVLSRFYSKTGVPLSTQRVLSMFTTTMKINLLKSQIKEIINHRDFFEHHGILCSVNVDYETCLYISCDNEIQKTISENKFIALEISETYPELTQNNDVIPFLCSLTEYIWLDDFGSRNSTMHTAMKNKYHAIKLDKLFFQKNIDKPYFEGIINNLKKSCPNIIAEGVENIYYNGLSMNTGLWGTQGYFFPSVPLSEIKHINSAWL</sequence>
<feature type="domain" description="EAL" evidence="1">
    <location>
        <begin position="1"/>
        <end position="226"/>
    </location>
</feature>
<accession>A0A136X600</accession>
<dbReference type="PANTHER" id="PTHR33121">
    <property type="entry name" value="CYCLIC DI-GMP PHOSPHODIESTERASE PDEF"/>
    <property type="match status" value="1"/>
</dbReference>
<organism evidence="3 5">
    <name type="scientific">Escherichia coli</name>
    <dbReference type="NCBI Taxonomy" id="562"/>
    <lineage>
        <taxon>Bacteria</taxon>
        <taxon>Pseudomonadati</taxon>
        <taxon>Pseudomonadota</taxon>
        <taxon>Gammaproteobacteria</taxon>
        <taxon>Enterobacterales</taxon>
        <taxon>Enterobacteriaceae</taxon>
        <taxon>Escherichia</taxon>
    </lineage>
</organism>
<reference evidence="2" key="2">
    <citation type="submission" date="2017-03" db="EMBL/GenBank/DDBJ databases">
        <title>The mobilome is the main driver of stx2-positive O26:H11 Escherichia coli strains evolution.</title>
        <authorList>
            <person name="Delannoy S."/>
            <person name="Mariani-Kurkdjian P."/>
            <person name="Webb H.E."/>
            <person name="Bonacorsi S."/>
            <person name="Fach P."/>
        </authorList>
    </citation>
    <scope>NUCLEOTIDE SEQUENCE</scope>
    <source>
        <strain evidence="2">34870</strain>
    </source>
</reference>
<evidence type="ECO:0000313" key="3">
    <source>
        <dbReference type="EMBL" id="STM96201.1"/>
    </source>
</evidence>
<dbReference type="InterPro" id="IPR050706">
    <property type="entry name" value="Cyclic-di-GMP_PDE-like"/>
</dbReference>
<dbReference type="EMBL" id="LDXE02000007">
    <property type="protein sequence ID" value="PBN68622.1"/>
    <property type="molecule type" value="Genomic_DNA"/>
</dbReference>
<dbReference type="Gene3D" id="3.20.20.450">
    <property type="entry name" value="EAL domain"/>
    <property type="match status" value="1"/>
</dbReference>
<dbReference type="PANTHER" id="PTHR33121:SF78">
    <property type="entry name" value="CYCLIC DI-GMP PHOSPHODIESTERASE PDEH"/>
    <property type="match status" value="1"/>
</dbReference>
<proteinExistence type="predicted"/>
<dbReference type="GO" id="GO:0071111">
    <property type="term" value="F:cyclic-guanylate-specific phosphodiesterase activity"/>
    <property type="evidence" value="ECO:0007669"/>
    <property type="project" value="UniProtKB-EC"/>
</dbReference>
<dbReference type="InterPro" id="IPR035919">
    <property type="entry name" value="EAL_sf"/>
</dbReference>
<name>A0A136X600_ECOLX</name>
<keyword evidence="3" id="KW-0378">Hydrolase</keyword>
<protein>
    <submittedName>
        <fullName evidence="3">EAL domain-containing protein</fullName>
        <ecNumber evidence="3">3.1.4.52</ecNumber>
    </submittedName>
</protein>
<evidence type="ECO:0000313" key="5">
    <source>
        <dbReference type="Proteomes" id="UP000255057"/>
    </source>
</evidence>
<gene>
    <name evidence="3" type="primary">yhjH_1</name>
    <name evidence="2" type="ORF">ABE91_026680</name>
    <name evidence="3" type="ORF">NCTC8960_00318</name>
</gene>
<evidence type="ECO:0000313" key="2">
    <source>
        <dbReference type="EMBL" id="PBN68622.1"/>
    </source>
</evidence>
<dbReference type="EC" id="3.1.4.52" evidence="3"/>
<dbReference type="PROSITE" id="PS50883">
    <property type="entry name" value="EAL"/>
    <property type="match status" value="1"/>
</dbReference>
<dbReference type="SUPFAM" id="SSF141868">
    <property type="entry name" value="EAL domain-like"/>
    <property type="match status" value="1"/>
</dbReference>
<reference evidence="2 4" key="1">
    <citation type="journal article" date="2015" name="Genome Announc.">
        <title>Draft Genome Sequences of Human-Pathogenic Escherichia coli O26:H11 Strains Carrying the stx2 Gene Only and Circulating in France.</title>
        <authorList>
            <person name="Delannoy S."/>
            <person name="Mariani-Kurkdjian P."/>
            <person name="Bonacorsi S."/>
            <person name="Liguori S."/>
            <person name="Ison S.A."/>
            <person name="Fach P."/>
        </authorList>
    </citation>
    <scope>NUCLEOTIDE SEQUENCE [LARGE SCALE GENOMIC DNA]</scope>
    <source>
        <strain evidence="2 4">34870</strain>
    </source>
</reference>
<dbReference type="Proteomes" id="UP000255057">
    <property type="component" value="Unassembled WGS sequence"/>
</dbReference>
<dbReference type="EMBL" id="UGFO01000004">
    <property type="protein sequence ID" value="STM96201.1"/>
    <property type="molecule type" value="Genomic_DNA"/>
</dbReference>
<dbReference type="Proteomes" id="UP000036331">
    <property type="component" value="Unassembled WGS sequence"/>
</dbReference>
<evidence type="ECO:0000313" key="4">
    <source>
        <dbReference type="Proteomes" id="UP000036331"/>
    </source>
</evidence>
<dbReference type="InterPro" id="IPR001633">
    <property type="entry name" value="EAL_dom"/>
</dbReference>
<dbReference type="Pfam" id="PF00563">
    <property type="entry name" value="EAL"/>
    <property type="match status" value="1"/>
</dbReference>
<dbReference type="RefSeq" id="WP_000452093.1">
    <property type="nucleotide sequence ID" value="NZ_BGDH01000029.1"/>
</dbReference>
<reference evidence="3 5" key="3">
    <citation type="submission" date="2018-06" db="EMBL/GenBank/DDBJ databases">
        <authorList>
            <consortium name="Pathogen Informatics"/>
            <person name="Doyle S."/>
        </authorList>
    </citation>
    <scope>NUCLEOTIDE SEQUENCE [LARGE SCALE GENOMIC DNA]</scope>
    <source>
        <strain evidence="3 5">NCTC8960</strain>
    </source>
</reference>
<dbReference type="SMART" id="SM00052">
    <property type="entry name" value="EAL"/>
    <property type="match status" value="1"/>
</dbReference>